<name>A0AAE9GUE0_9NEIS</name>
<dbReference type="Pfam" id="PF03167">
    <property type="entry name" value="UDG"/>
    <property type="match status" value="1"/>
</dbReference>
<dbReference type="EMBL" id="CP091507">
    <property type="protein sequence ID" value="UOO79174.1"/>
    <property type="molecule type" value="Genomic_DNA"/>
</dbReference>
<gene>
    <name evidence="2" type="ORF">EV680_11624</name>
    <name evidence="3" type="ORF">LVJ78_10865</name>
</gene>
<dbReference type="InterPro" id="IPR005122">
    <property type="entry name" value="Uracil-DNA_glycosylase-like"/>
</dbReference>
<dbReference type="RefSeq" id="WP_132954032.1">
    <property type="nucleotide sequence ID" value="NZ_CP091507.1"/>
</dbReference>
<evidence type="ECO:0000259" key="1">
    <source>
        <dbReference type="Pfam" id="PF03167"/>
    </source>
</evidence>
<dbReference type="AlphaFoldDB" id="A0AAE9GUE0"/>
<evidence type="ECO:0000313" key="3">
    <source>
        <dbReference type="EMBL" id="UOO79174.1"/>
    </source>
</evidence>
<evidence type="ECO:0000313" key="5">
    <source>
        <dbReference type="Proteomes" id="UP000829756"/>
    </source>
</evidence>
<reference evidence="3" key="2">
    <citation type="submission" date="2021-12" db="EMBL/GenBank/DDBJ databases">
        <authorList>
            <person name="Veyrier F.J."/>
        </authorList>
    </citation>
    <scope>NUCLEOTIDE SEQUENCE</scope>
    <source>
        <strain evidence="3">1258/02</strain>
    </source>
</reference>
<dbReference type="InterPro" id="IPR036895">
    <property type="entry name" value="Uracil-DNA_glycosylase-like_sf"/>
</dbReference>
<evidence type="ECO:0000313" key="2">
    <source>
        <dbReference type="EMBL" id="TCP05099.1"/>
    </source>
</evidence>
<reference evidence="2 4" key="1">
    <citation type="submission" date="2019-03" db="EMBL/GenBank/DDBJ databases">
        <title>Genomic Encyclopedia of Type Strains, Phase IV (KMG-IV): sequencing the most valuable type-strain genomes for metagenomic binning, comparative biology and taxonomic classification.</title>
        <authorList>
            <person name="Goeker M."/>
        </authorList>
    </citation>
    <scope>NUCLEOTIDE SEQUENCE [LARGE SCALE GENOMIC DNA]</scope>
    <source>
        <strain evidence="2 4">DSM 17474</strain>
    </source>
</reference>
<proteinExistence type="predicted"/>
<sequence>MLSSRYLHLHEALGLGPMWLKQGAKVLSAAPAAAAPKAAAQSAPAAEAPARSPANASVARQAAIAAVGGQSANPAALTLPATHFTQADVPNRPSEKILAESAPATTARNSADYHALLAGKVQPSQVVAVSICPSPEDRTAGHLFSGDVGVLLNNMLAAIGLGAADVHKTSWVQDAPAFTPNPDAADIAAALPRMCAEMALAEPKAVLLLGQIFEQTEHAAAISALCGPLPYFIVPHPARLLRQPQLKAQAWASLKQLRRALAMAG</sequence>
<dbReference type="KEGG" id="usu:LVJ78_10865"/>
<dbReference type="EMBL" id="SLXE01000016">
    <property type="protein sequence ID" value="TCP05099.1"/>
    <property type="molecule type" value="Genomic_DNA"/>
</dbReference>
<keyword evidence="4" id="KW-1185">Reference proteome</keyword>
<dbReference type="SUPFAM" id="SSF52141">
    <property type="entry name" value="Uracil-DNA glycosylase-like"/>
    <property type="match status" value="1"/>
</dbReference>
<reference evidence="3" key="3">
    <citation type="journal article" date="2022" name="Res Sq">
        <title>Evolution of multicellular longitudinally dividing oral cavity symbionts (Neisseriaceae).</title>
        <authorList>
            <person name="Nyongesa S."/>
            <person name="Weber P."/>
            <person name="Bernet E."/>
            <person name="Pullido F."/>
            <person name="Nieckarz M."/>
            <person name="Delaby M."/>
            <person name="Nieves C."/>
            <person name="Viehboeck T."/>
            <person name="Krause N."/>
            <person name="Rivera-Millot A."/>
            <person name="Nakamura A."/>
            <person name="Vischer N."/>
            <person name="VanNieuwenhze M."/>
            <person name="Brun Y."/>
            <person name="Cava F."/>
            <person name="Bulgheresi S."/>
            <person name="Veyrier F."/>
        </authorList>
    </citation>
    <scope>NUCLEOTIDE SEQUENCE</scope>
    <source>
        <strain evidence="3">1258/02</strain>
    </source>
</reference>
<dbReference type="Gene3D" id="3.40.470.10">
    <property type="entry name" value="Uracil-DNA glycosylase-like domain"/>
    <property type="match status" value="1"/>
</dbReference>
<feature type="domain" description="Uracil-DNA glycosylase-like" evidence="1">
    <location>
        <begin position="124"/>
        <end position="254"/>
    </location>
</feature>
<dbReference type="Proteomes" id="UP000294721">
    <property type="component" value="Unassembled WGS sequence"/>
</dbReference>
<dbReference type="Proteomes" id="UP000829756">
    <property type="component" value="Chromosome"/>
</dbReference>
<organism evidence="3 5">
    <name type="scientific">Uruburuella suis</name>
    <dbReference type="NCBI Taxonomy" id="252130"/>
    <lineage>
        <taxon>Bacteria</taxon>
        <taxon>Pseudomonadati</taxon>
        <taxon>Pseudomonadota</taxon>
        <taxon>Betaproteobacteria</taxon>
        <taxon>Neisseriales</taxon>
        <taxon>Neisseriaceae</taxon>
        <taxon>Uruburuella</taxon>
    </lineage>
</organism>
<accession>A0AAE9GUE0</accession>
<protein>
    <submittedName>
        <fullName evidence="2">DNA polymerase</fullName>
    </submittedName>
    <submittedName>
        <fullName evidence="3">Uracil-DNA glycosylase</fullName>
    </submittedName>
</protein>
<evidence type="ECO:0000313" key="4">
    <source>
        <dbReference type="Proteomes" id="UP000294721"/>
    </source>
</evidence>